<name>A0A815LXE5_9BILA</name>
<dbReference type="Pfam" id="PF16178">
    <property type="entry name" value="Anoct_dimer"/>
    <property type="match status" value="2"/>
</dbReference>
<dbReference type="InterPro" id="IPR049452">
    <property type="entry name" value="Anoctamin_TM"/>
</dbReference>
<keyword evidence="5 8" id="KW-1133">Transmembrane helix</keyword>
<comment type="similarity">
    <text evidence="2 8">Belongs to the anoctamin family.</text>
</comment>
<feature type="transmembrane region" description="Helical" evidence="8">
    <location>
        <begin position="204"/>
        <end position="231"/>
    </location>
</feature>
<comment type="caution">
    <text evidence="8">Lacks conserved residue(s) required for the propagation of feature annotation.</text>
</comment>
<dbReference type="GO" id="GO:0046983">
    <property type="term" value="F:protein dimerization activity"/>
    <property type="evidence" value="ECO:0007669"/>
    <property type="project" value="InterPro"/>
</dbReference>
<dbReference type="GO" id="GO:0005886">
    <property type="term" value="C:plasma membrane"/>
    <property type="evidence" value="ECO:0007669"/>
    <property type="project" value="UniProtKB-SubCell"/>
</dbReference>
<evidence type="ECO:0000256" key="8">
    <source>
        <dbReference type="RuleBase" id="RU280814"/>
    </source>
</evidence>
<feature type="region of interest" description="Disordered" evidence="9">
    <location>
        <begin position="316"/>
        <end position="340"/>
    </location>
</feature>
<comment type="caution">
    <text evidence="12">The sequence shown here is derived from an EMBL/GenBank/DDBJ whole genome shotgun (WGS) entry which is preliminary data.</text>
</comment>
<dbReference type="Pfam" id="PF04547">
    <property type="entry name" value="Anoctamin"/>
    <property type="match status" value="2"/>
</dbReference>
<feature type="compositionally biased region" description="Basic and acidic residues" evidence="9">
    <location>
        <begin position="326"/>
        <end position="340"/>
    </location>
</feature>
<keyword evidence="6 8" id="KW-0472">Membrane</keyword>
<evidence type="ECO:0000256" key="7">
    <source>
        <dbReference type="ARBA" id="ARBA00023180"/>
    </source>
</evidence>
<dbReference type="GO" id="GO:0005254">
    <property type="term" value="F:chloride channel activity"/>
    <property type="evidence" value="ECO:0007669"/>
    <property type="project" value="TreeGrafter"/>
</dbReference>
<gene>
    <name evidence="12" type="ORF">JYZ213_LOCUS38681</name>
</gene>
<organism evidence="12 13">
    <name type="scientific">Adineta steineri</name>
    <dbReference type="NCBI Taxonomy" id="433720"/>
    <lineage>
        <taxon>Eukaryota</taxon>
        <taxon>Metazoa</taxon>
        <taxon>Spiralia</taxon>
        <taxon>Gnathifera</taxon>
        <taxon>Rotifera</taxon>
        <taxon>Eurotatoria</taxon>
        <taxon>Bdelloidea</taxon>
        <taxon>Adinetida</taxon>
        <taxon>Adinetidae</taxon>
        <taxon>Adineta</taxon>
    </lineage>
</organism>
<evidence type="ECO:0000259" key="10">
    <source>
        <dbReference type="Pfam" id="PF04547"/>
    </source>
</evidence>
<proteinExistence type="inferred from homology"/>
<feature type="transmembrane region" description="Helical" evidence="8">
    <location>
        <begin position="946"/>
        <end position="973"/>
    </location>
</feature>
<sequence length="1206" mass="139748">MYVKVHMPFEMLLSTAEHIRMRLPIEKIEENKNNALEPPNKSCWNRFTTSLKRPFRLDPSLSKQDLDHYTAMYSSKNHNFKHLFATLRGSQDLYFTPSERILLTYELLARAHPVDHDKDLPQEDMTTPGASGNRVKRPGIGRLITEKAYESYFPLHEPLRDDVRHIDDEELNDREKLRKHWATMRRCFKFQPLSLIRSYMGEKIAFYFVLTGFYNQMLIPPAIVGLIIFIYGVASVFTDTPTSDICGSYGQSTYMCPRCDLSCPFWKLRIPHNDLSNPNEDFDSINDNDRQQSTSATSSPQSDSLRTDCILVYGHNDDSDNDEDSHDNGEPHMSPSERRERFEDYLKKKQHLILQRVESPSTKKTFVKVHTPFKILLKTAEKMRMGLPIEKIEENKNNALEPNKSCWNRFTTSLKRPFRLDESLSKHDPDYYTAIYSSNNPKFEHLFHTLRGSKELYFTPSERSLLTYELLTRAHSDDHGENLAQAPPIGQPKMNTVAGLRKGVKRPGIDRLIAKKAYESYFPLHEPFHNDVRHINDDGLNDREVRLNDRQKLKKYWATMRQCFKFQPLFLIRSYMGEKVAFYFALTGFYNQMLIPPALVGLIIFIYGVASVFTDTPTSDICGSYGQSTYMCPRCDKICPFWKLSESCVYSKISYVFDNTATVVFAILMSLWARWFVEFWKRREAVLRYEWDSINFDSTIEPIRPAYETKAEKMGGERRTNPVTEINEPYIPRIKQIPSFILSVVVVIVTIAIVCVTIFCTIIYRVQMDYLLKNTSVKTYSSIIITITSAIVNLICSLILSLLYYWIAGKITDLELHKYQSKYDNSLIMKIYLFQFVNFYASLFYIAFFKGRSTEYPSNYGEPSTGDFTEQCDPAGCLVELSIQLIIIMIGKQIINNVFEFLFAMGRTLTRLFRNHGKKYEDEPWEEDYNLYDFNSIVLIDEYLELVIQFGFVTLFAVAFPLAPLFALANNIVELRLDAWKLLSKYKRPIPFKAADIGIWSDIFSGVSYLAVLTNAIVIAWTSEFIPKMAYRILQSTGSSLSGYVDWTLTSISIADYNNTGRMPPDVPGGLTSCRYRDFRSSAAPYSESLIYWNVLAARLAFIIVFEHAVFFIIYIMNWLVPDVPKTIQNKIDHERYIDQRERWTTHETTDEKFKQAAVASEAISKMRRPSNNLPNSTLETKDEFPARQSKQKKHKGIRVSPAHEQ</sequence>
<evidence type="ECO:0000256" key="4">
    <source>
        <dbReference type="ARBA" id="ARBA00022692"/>
    </source>
</evidence>
<protein>
    <recommendedName>
        <fullName evidence="8">Anoctamin</fullName>
    </recommendedName>
</protein>
<evidence type="ECO:0000256" key="1">
    <source>
        <dbReference type="ARBA" id="ARBA00004651"/>
    </source>
</evidence>
<dbReference type="InterPro" id="IPR007632">
    <property type="entry name" value="Anoctamin"/>
</dbReference>
<evidence type="ECO:0000313" key="12">
    <source>
        <dbReference type="EMBL" id="CAF1416055.1"/>
    </source>
</evidence>
<evidence type="ECO:0000256" key="9">
    <source>
        <dbReference type="SAM" id="MobiDB-lite"/>
    </source>
</evidence>
<evidence type="ECO:0000313" key="13">
    <source>
        <dbReference type="Proteomes" id="UP000663845"/>
    </source>
</evidence>
<comment type="subcellular location">
    <subcellularLocation>
        <location evidence="1">Cell membrane</location>
        <topology evidence="1">Multi-pass membrane protein</topology>
    </subcellularLocation>
    <subcellularLocation>
        <location evidence="8">Membrane</location>
        <topology evidence="8">Multi-pass membrane protein</topology>
    </subcellularLocation>
</comment>
<dbReference type="InterPro" id="IPR032394">
    <property type="entry name" value="Anoct_dimer"/>
</dbReference>
<feature type="transmembrane region" description="Helical" evidence="8">
    <location>
        <begin position="740"/>
        <end position="764"/>
    </location>
</feature>
<feature type="transmembrane region" description="Helical" evidence="8">
    <location>
        <begin position="1096"/>
        <end position="1121"/>
    </location>
</feature>
<keyword evidence="7" id="KW-0325">Glycoprotein</keyword>
<feature type="transmembrane region" description="Helical" evidence="8">
    <location>
        <begin position="784"/>
        <end position="807"/>
    </location>
</feature>
<dbReference type="PANTHER" id="PTHR12308:SF84">
    <property type="entry name" value="ANOCTAMIN"/>
    <property type="match status" value="1"/>
</dbReference>
<keyword evidence="4 8" id="KW-0812">Transmembrane</keyword>
<feature type="region of interest" description="Disordered" evidence="9">
    <location>
        <begin position="1163"/>
        <end position="1206"/>
    </location>
</feature>
<feature type="compositionally biased region" description="Polar residues" evidence="9">
    <location>
        <begin position="1170"/>
        <end position="1179"/>
    </location>
</feature>
<evidence type="ECO:0000256" key="5">
    <source>
        <dbReference type="ARBA" id="ARBA00022989"/>
    </source>
</evidence>
<dbReference type="EMBL" id="CAJNOG010001163">
    <property type="protein sequence ID" value="CAF1416055.1"/>
    <property type="molecule type" value="Genomic_DNA"/>
</dbReference>
<keyword evidence="3" id="KW-1003">Cell membrane</keyword>
<reference evidence="12" key="1">
    <citation type="submission" date="2021-02" db="EMBL/GenBank/DDBJ databases">
        <authorList>
            <person name="Nowell W R."/>
        </authorList>
    </citation>
    <scope>NUCLEOTIDE SEQUENCE</scope>
</reference>
<feature type="domain" description="Anoctamin transmembrane" evidence="10">
    <location>
        <begin position="572"/>
        <end position="1133"/>
    </location>
</feature>
<dbReference type="PANTHER" id="PTHR12308">
    <property type="entry name" value="ANOCTAMIN"/>
    <property type="match status" value="1"/>
</dbReference>
<evidence type="ECO:0000259" key="11">
    <source>
        <dbReference type="Pfam" id="PF16178"/>
    </source>
</evidence>
<feature type="transmembrane region" description="Helical" evidence="8">
    <location>
        <begin position="580"/>
        <end position="610"/>
    </location>
</feature>
<evidence type="ECO:0000256" key="6">
    <source>
        <dbReference type="ARBA" id="ARBA00023136"/>
    </source>
</evidence>
<feature type="compositionally biased region" description="Low complexity" evidence="9">
    <location>
        <begin position="291"/>
        <end position="304"/>
    </location>
</feature>
<accession>A0A815LXE5</accession>
<dbReference type="AlphaFoldDB" id="A0A815LXE5"/>
<feature type="transmembrane region" description="Helical" evidence="8">
    <location>
        <begin position="827"/>
        <end position="848"/>
    </location>
</feature>
<evidence type="ECO:0000256" key="2">
    <source>
        <dbReference type="ARBA" id="ARBA00009671"/>
    </source>
</evidence>
<feature type="transmembrane region" description="Helical" evidence="8">
    <location>
        <begin position="653"/>
        <end position="673"/>
    </location>
</feature>
<dbReference type="Proteomes" id="UP000663845">
    <property type="component" value="Unassembled WGS sequence"/>
</dbReference>
<evidence type="ECO:0000256" key="3">
    <source>
        <dbReference type="ARBA" id="ARBA00022475"/>
    </source>
</evidence>
<feature type="transmembrane region" description="Helical" evidence="8">
    <location>
        <begin position="994"/>
        <end position="1021"/>
    </location>
</feature>
<feature type="domain" description="Anoctamin dimerisation" evidence="11">
    <location>
        <begin position="1"/>
        <end position="193"/>
    </location>
</feature>
<feature type="domain" description="Anoctamin dimerisation" evidence="11">
    <location>
        <begin position="306"/>
        <end position="569"/>
    </location>
</feature>
<feature type="region of interest" description="Disordered" evidence="9">
    <location>
        <begin position="277"/>
        <end position="304"/>
    </location>
</feature>
<feature type="domain" description="Anoctamin transmembrane" evidence="10">
    <location>
        <begin position="196"/>
        <end position="241"/>
    </location>
</feature>